<dbReference type="GO" id="GO:0005524">
    <property type="term" value="F:ATP binding"/>
    <property type="evidence" value="ECO:0007669"/>
    <property type="project" value="UniProtKB-KW"/>
</dbReference>
<proteinExistence type="predicted"/>
<accession>A0AAV4JRJ3</accession>
<organism evidence="2 3">
    <name type="scientific">Elysia marginata</name>
    <dbReference type="NCBI Taxonomy" id="1093978"/>
    <lineage>
        <taxon>Eukaryota</taxon>
        <taxon>Metazoa</taxon>
        <taxon>Spiralia</taxon>
        <taxon>Lophotrochozoa</taxon>
        <taxon>Mollusca</taxon>
        <taxon>Gastropoda</taxon>
        <taxon>Heterobranchia</taxon>
        <taxon>Euthyneura</taxon>
        <taxon>Panpulmonata</taxon>
        <taxon>Sacoglossa</taxon>
        <taxon>Placobranchoidea</taxon>
        <taxon>Plakobranchidae</taxon>
        <taxon>Elysia</taxon>
    </lineage>
</organism>
<keyword evidence="1" id="KW-1133">Transmembrane helix</keyword>
<evidence type="ECO:0000313" key="3">
    <source>
        <dbReference type="Proteomes" id="UP000762676"/>
    </source>
</evidence>
<keyword evidence="2" id="KW-0067">ATP-binding</keyword>
<evidence type="ECO:0000313" key="2">
    <source>
        <dbReference type="EMBL" id="GFS25324.1"/>
    </source>
</evidence>
<feature type="transmembrane region" description="Helical" evidence="1">
    <location>
        <begin position="12"/>
        <end position="33"/>
    </location>
</feature>
<keyword evidence="1" id="KW-0812">Transmembrane</keyword>
<feature type="transmembrane region" description="Helical" evidence="1">
    <location>
        <begin position="53"/>
        <end position="75"/>
    </location>
</feature>
<comment type="caution">
    <text evidence="2">The sequence shown here is derived from an EMBL/GenBank/DDBJ whole genome shotgun (WGS) entry which is preliminary data.</text>
</comment>
<sequence>MRLMGMHLVAFWMSWFVTCFLFMVPAIVTFTAVLKTDFKGDGALLAYSDSSVIFVLLLCYGMSVVSYSMAITCMVNRGKSNNIKIGLEIFTLMDFLRFTVHPVVENSTTCVMQMTQCFSLKIAKDLQLLAEAVK</sequence>
<name>A0AAV4JRJ3_9GAST</name>
<dbReference type="EMBL" id="BMAT01014033">
    <property type="protein sequence ID" value="GFS25324.1"/>
    <property type="molecule type" value="Genomic_DNA"/>
</dbReference>
<reference evidence="2 3" key="1">
    <citation type="journal article" date="2021" name="Elife">
        <title>Chloroplast acquisition without the gene transfer in kleptoplastic sea slugs, Plakobranchus ocellatus.</title>
        <authorList>
            <person name="Maeda T."/>
            <person name="Takahashi S."/>
            <person name="Yoshida T."/>
            <person name="Shimamura S."/>
            <person name="Takaki Y."/>
            <person name="Nagai Y."/>
            <person name="Toyoda A."/>
            <person name="Suzuki Y."/>
            <person name="Arimoto A."/>
            <person name="Ishii H."/>
            <person name="Satoh N."/>
            <person name="Nishiyama T."/>
            <person name="Hasebe M."/>
            <person name="Maruyama T."/>
            <person name="Minagawa J."/>
            <person name="Obokata J."/>
            <person name="Shigenobu S."/>
        </authorList>
    </citation>
    <scope>NUCLEOTIDE SEQUENCE [LARGE SCALE GENOMIC DNA]</scope>
</reference>
<keyword evidence="3" id="KW-1185">Reference proteome</keyword>
<keyword evidence="2" id="KW-0547">Nucleotide-binding</keyword>
<gene>
    <name evidence="2" type="ORF">ElyMa_007024200</name>
</gene>
<keyword evidence="1" id="KW-0472">Membrane</keyword>
<evidence type="ECO:0000256" key="1">
    <source>
        <dbReference type="SAM" id="Phobius"/>
    </source>
</evidence>
<protein>
    <submittedName>
        <fullName evidence="2">ATP-binding cassette transporter sub-family A</fullName>
    </submittedName>
</protein>
<dbReference type="Proteomes" id="UP000762676">
    <property type="component" value="Unassembled WGS sequence"/>
</dbReference>
<dbReference type="AlphaFoldDB" id="A0AAV4JRJ3"/>